<evidence type="ECO:0000256" key="4">
    <source>
        <dbReference type="ARBA" id="ARBA00022475"/>
    </source>
</evidence>
<comment type="subcellular location">
    <subcellularLocation>
        <location evidence="1 10">Cell membrane</location>
        <topology evidence="1 10">Multi-pass membrane protein</topology>
    </subcellularLocation>
</comment>
<keyword evidence="9 10" id="KW-0472">Membrane</keyword>
<dbReference type="PRINTS" id="PR01651">
    <property type="entry name" value="SECGEXPORT"/>
</dbReference>
<proteinExistence type="inferred from homology"/>
<dbReference type="Pfam" id="PF03840">
    <property type="entry name" value="SecG"/>
    <property type="match status" value="1"/>
</dbReference>
<evidence type="ECO:0000256" key="2">
    <source>
        <dbReference type="ARBA" id="ARBA00008445"/>
    </source>
</evidence>
<comment type="function">
    <text evidence="10">Involved in protein export. Participates in an early event of protein translocation.</text>
</comment>
<keyword evidence="8 10" id="KW-0811">Translocation</keyword>
<dbReference type="NCBIfam" id="TIGR00810">
    <property type="entry name" value="secG"/>
    <property type="match status" value="1"/>
</dbReference>
<dbReference type="InterPro" id="IPR004692">
    <property type="entry name" value="SecG"/>
</dbReference>
<evidence type="ECO:0000256" key="8">
    <source>
        <dbReference type="ARBA" id="ARBA00023010"/>
    </source>
</evidence>
<keyword evidence="5 10" id="KW-0812">Transmembrane</keyword>
<keyword evidence="12" id="KW-1185">Reference proteome</keyword>
<dbReference type="RefSeq" id="WP_194702247.1">
    <property type="nucleotide sequence ID" value="NZ_JADKNH010000007.1"/>
</dbReference>
<evidence type="ECO:0000256" key="7">
    <source>
        <dbReference type="ARBA" id="ARBA00022989"/>
    </source>
</evidence>
<dbReference type="PANTHER" id="PTHR34182">
    <property type="entry name" value="PROTEIN-EXPORT MEMBRANE PROTEIN SECG"/>
    <property type="match status" value="1"/>
</dbReference>
<evidence type="ECO:0000256" key="5">
    <source>
        <dbReference type="ARBA" id="ARBA00022692"/>
    </source>
</evidence>
<comment type="similarity">
    <text evidence="2 10">Belongs to the SecG family.</text>
</comment>
<comment type="caution">
    <text evidence="10">Lacks conserved residue(s) required for the propagation of feature annotation.</text>
</comment>
<dbReference type="EMBL" id="JADKNH010000007">
    <property type="protein sequence ID" value="MBF4694013.1"/>
    <property type="molecule type" value="Genomic_DNA"/>
</dbReference>
<keyword evidence="3 10" id="KW-0813">Transport</keyword>
<protein>
    <recommendedName>
        <fullName evidence="10">Protein-export membrane protein SecG</fullName>
    </recommendedName>
</protein>
<dbReference type="Proteomes" id="UP000614200">
    <property type="component" value="Unassembled WGS sequence"/>
</dbReference>
<dbReference type="PANTHER" id="PTHR34182:SF1">
    <property type="entry name" value="PROTEIN-EXPORT MEMBRANE PROTEIN SECG"/>
    <property type="match status" value="1"/>
</dbReference>
<evidence type="ECO:0000256" key="3">
    <source>
        <dbReference type="ARBA" id="ARBA00022448"/>
    </source>
</evidence>
<comment type="caution">
    <text evidence="11">The sequence shown here is derived from an EMBL/GenBank/DDBJ whole genome shotgun (WGS) entry which is preliminary data.</text>
</comment>
<reference evidence="11 12" key="1">
    <citation type="submission" date="2020-11" db="EMBL/GenBank/DDBJ databases">
        <title>Fusibacter basophilias sp. nov.</title>
        <authorList>
            <person name="Qiu D."/>
        </authorList>
    </citation>
    <scope>NUCLEOTIDE SEQUENCE [LARGE SCALE GENOMIC DNA]</scope>
    <source>
        <strain evidence="11 12">Q10-2</strain>
    </source>
</reference>
<sequence>MFSTIVTVFLVLASVVLIASILLQSGKSAGLSGSIGGGAEQIWGKNKARDYDDKFDKVTKISAIVFMVSALLLAYIQK</sequence>
<keyword evidence="7 10" id="KW-1133">Transmembrane helix</keyword>
<feature type="transmembrane region" description="Helical" evidence="10">
    <location>
        <begin position="58"/>
        <end position="76"/>
    </location>
</feature>
<keyword evidence="6 10" id="KW-0653">Protein transport</keyword>
<keyword evidence="4 10" id="KW-1003">Cell membrane</keyword>
<evidence type="ECO:0000256" key="6">
    <source>
        <dbReference type="ARBA" id="ARBA00022927"/>
    </source>
</evidence>
<name>A0ABR9ZU99_9FIRM</name>
<evidence type="ECO:0000313" key="12">
    <source>
        <dbReference type="Proteomes" id="UP000614200"/>
    </source>
</evidence>
<evidence type="ECO:0000256" key="9">
    <source>
        <dbReference type="ARBA" id="ARBA00023136"/>
    </source>
</evidence>
<organism evidence="11 12">
    <name type="scientific">Fusibacter ferrireducens</name>
    <dbReference type="NCBI Taxonomy" id="2785058"/>
    <lineage>
        <taxon>Bacteria</taxon>
        <taxon>Bacillati</taxon>
        <taxon>Bacillota</taxon>
        <taxon>Clostridia</taxon>
        <taxon>Eubacteriales</taxon>
        <taxon>Eubacteriales Family XII. Incertae Sedis</taxon>
        <taxon>Fusibacter</taxon>
    </lineage>
</organism>
<evidence type="ECO:0000313" key="11">
    <source>
        <dbReference type="EMBL" id="MBF4694013.1"/>
    </source>
</evidence>
<accession>A0ABR9ZU99</accession>
<gene>
    <name evidence="11" type="primary">secG</name>
    <name evidence="11" type="ORF">ISU02_12910</name>
</gene>
<evidence type="ECO:0000256" key="10">
    <source>
        <dbReference type="RuleBase" id="RU365087"/>
    </source>
</evidence>
<evidence type="ECO:0000256" key="1">
    <source>
        <dbReference type="ARBA" id="ARBA00004651"/>
    </source>
</evidence>